<dbReference type="PANTHER" id="PTHR16557">
    <property type="entry name" value="ALKYLATED DNA REPAIR PROTEIN ALKB-RELATED"/>
    <property type="match status" value="1"/>
</dbReference>
<dbReference type="GO" id="GO:0046872">
    <property type="term" value="F:metal ion binding"/>
    <property type="evidence" value="ECO:0007669"/>
    <property type="project" value="UniProtKB-KW"/>
</dbReference>
<dbReference type="InterPro" id="IPR005123">
    <property type="entry name" value="Oxoglu/Fe-dep_dioxygenase_dom"/>
</dbReference>
<sequence length="388" mass="42896">MGPTNFPFNQVPERLLMVPAEKLSPYERAPAAVRELYSECRRLSALQIDSHPQILDFQGLNKDRLPDGIVLKECISPSSLELAFDEFMGSNSWRKDLRDGRDGACVYGIRQVPGLRILPSLLPPAVQTELLSRLLHRDLSDERHQTNLHLHYDVSYPSASSDANGASALKGTQQEACWSTNSSFFRDNPTRTFSPKDATVHRPLSIQAALNSKLRWITLGGQYNWTTKEYPPGPPPAFPSDIGTLLHSIFPETTAEAAIVNLYSPGDTLNPHRDVSEECDTGLISISLGCHALFLVGHGNGDSCAVIRLRSGDAVYMTGASRFAWHAVPKIIPSTCPDWLKTWPGGGDVPDEDSQRWWGWMAGKRVNLNVRQMFQSPPTNPAALGKND</sequence>
<comment type="similarity">
    <text evidence="1">Belongs to the alkB family.</text>
</comment>
<dbReference type="GO" id="GO:0005634">
    <property type="term" value="C:nucleus"/>
    <property type="evidence" value="ECO:0007669"/>
    <property type="project" value="TreeGrafter"/>
</dbReference>
<evidence type="ECO:0000256" key="4">
    <source>
        <dbReference type="ARBA" id="ARBA00022964"/>
    </source>
</evidence>
<evidence type="ECO:0000256" key="1">
    <source>
        <dbReference type="ARBA" id="ARBA00007879"/>
    </source>
</evidence>
<evidence type="ECO:0000256" key="6">
    <source>
        <dbReference type="ARBA" id="ARBA00023004"/>
    </source>
</evidence>
<reference evidence="11 12" key="1">
    <citation type="submission" date="2007-06" db="EMBL/GenBank/DDBJ databases">
        <title>The Genome Sequence of Coccidioides posadasii RMSCC_3488.</title>
        <authorList>
            <consortium name="Coccidioides Genome Resources Consortium"/>
            <consortium name="The Broad Institute Genome Sequencing Platform"/>
            <person name="Henn M.R."/>
            <person name="Sykes S."/>
            <person name="Young S."/>
            <person name="Jaffe D."/>
            <person name="Berlin A."/>
            <person name="Alvarez P."/>
            <person name="Butler J."/>
            <person name="Gnerre S."/>
            <person name="Grabherr M."/>
            <person name="Mauceli E."/>
            <person name="Brockman W."/>
            <person name="Kodira C."/>
            <person name="Alvarado L."/>
            <person name="Zeng Q."/>
            <person name="Crawford M."/>
            <person name="Antoine C."/>
            <person name="Devon K."/>
            <person name="Galgiani J."/>
            <person name="Orsborn K."/>
            <person name="Lewis M.L."/>
            <person name="Nusbaum C."/>
            <person name="Galagan J."/>
            <person name="Birren B."/>
        </authorList>
    </citation>
    <scope>NUCLEOTIDE SEQUENCE [LARGE SCALE GENOMIC DNA]</scope>
    <source>
        <strain evidence="11 12">RMSCC 3488</strain>
    </source>
</reference>
<evidence type="ECO:0000313" key="11">
    <source>
        <dbReference type="EMBL" id="KMM65354.1"/>
    </source>
</evidence>
<dbReference type="InterPro" id="IPR027450">
    <property type="entry name" value="AlkB-like"/>
</dbReference>
<evidence type="ECO:0000256" key="7">
    <source>
        <dbReference type="ARBA" id="ARBA00023026"/>
    </source>
</evidence>
<keyword evidence="6 9" id="KW-0408">Iron</keyword>
<dbReference type="EC" id="1.14.11.53" evidence="2"/>
<feature type="domain" description="Fe2OG dioxygenase" evidence="10">
    <location>
        <begin position="254"/>
        <end position="374"/>
    </location>
</feature>
<dbReference type="OrthoDB" id="6614653at2759"/>
<dbReference type="PANTHER" id="PTHR16557:SF2">
    <property type="entry name" value="NUCLEIC ACID DIOXYGENASE ALKBH1"/>
    <property type="match status" value="1"/>
</dbReference>
<dbReference type="SUPFAM" id="SSF51197">
    <property type="entry name" value="Clavaminate synthase-like"/>
    <property type="match status" value="1"/>
</dbReference>
<reference evidence="12" key="3">
    <citation type="journal article" date="2010" name="Genome Res.">
        <title>Population genomic sequencing of Coccidioides fungi reveals recent hybridization and transposon control.</title>
        <authorList>
            <person name="Neafsey D.E."/>
            <person name="Barker B.M."/>
            <person name="Sharpton T.J."/>
            <person name="Stajich J.E."/>
            <person name="Park D.J."/>
            <person name="Whiston E."/>
            <person name="Hung C.-Y."/>
            <person name="McMahan C."/>
            <person name="White J."/>
            <person name="Sykes S."/>
            <person name="Heiman D."/>
            <person name="Young S."/>
            <person name="Zeng Q."/>
            <person name="Abouelleil A."/>
            <person name="Aftuck L."/>
            <person name="Bessette D."/>
            <person name="Brown A."/>
            <person name="FitzGerald M."/>
            <person name="Lui A."/>
            <person name="Macdonald J.P."/>
            <person name="Priest M."/>
            <person name="Orbach M.J."/>
            <person name="Galgiani J.N."/>
            <person name="Kirkland T.N."/>
            <person name="Cole G.T."/>
            <person name="Birren B.W."/>
            <person name="Henn M.R."/>
            <person name="Taylor J.W."/>
            <person name="Rounsley S.D."/>
        </authorList>
    </citation>
    <scope>NUCLEOTIDE SEQUENCE [LARGE SCALE GENOMIC DNA]</scope>
    <source>
        <strain evidence="12">RMSCC 3488</strain>
    </source>
</reference>
<protein>
    <recommendedName>
        <fullName evidence="2">mRNA N(6)-methyladenine demethylase</fullName>
        <ecNumber evidence="2">1.14.11.53</ecNumber>
    </recommendedName>
</protein>
<evidence type="ECO:0000256" key="9">
    <source>
        <dbReference type="PIRSR" id="PIRSR604574-2"/>
    </source>
</evidence>
<dbReference type="EMBL" id="DS268109">
    <property type="protein sequence ID" value="KMM65354.1"/>
    <property type="molecule type" value="Genomic_DNA"/>
</dbReference>
<gene>
    <name evidence="11" type="ORF">CPAG_01705</name>
</gene>
<evidence type="ECO:0000313" key="12">
    <source>
        <dbReference type="Proteomes" id="UP000054567"/>
    </source>
</evidence>
<dbReference type="VEuPathDB" id="FungiDB:CPAG_01705"/>
<name>A0A0J6F8R6_COCPO</name>
<evidence type="ECO:0000256" key="8">
    <source>
        <dbReference type="ARBA" id="ARBA00047565"/>
    </source>
</evidence>
<dbReference type="Pfam" id="PF13532">
    <property type="entry name" value="2OG-FeII_Oxy_2"/>
    <property type="match status" value="1"/>
</dbReference>
<dbReference type="GO" id="GO:0005737">
    <property type="term" value="C:cytoplasm"/>
    <property type="evidence" value="ECO:0007669"/>
    <property type="project" value="TreeGrafter"/>
</dbReference>
<dbReference type="GO" id="GO:1990931">
    <property type="term" value="F:mRNA N6-methyladenosine dioxygenase activity"/>
    <property type="evidence" value="ECO:0007669"/>
    <property type="project" value="UniProtKB-EC"/>
</dbReference>
<dbReference type="PROSITE" id="PS51471">
    <property type="entry name" value="FE2OG_OXY"/>
    <property type="match status" value="1"/>
</dbReference>
<organism evidence="11 12">
    <name type="scientific">Coccidioides posadasii RMSCC 3488</name>
    <dbReference type="NCBI Taxonomy" id="454284"/>
    <lineage>
        <taxon>Eukaryota</taxon>
        <taxon>Fungi</taxon>
        <taxon>Dikarya</taxon>
        <taxon>Ascomycota</taxon>
        <taxon>Pezizomycotina</taxon>
        <taxon>Eurotiomycetes</taxon>
        <taxon>Eurotiomycetidae</taxon>
        <taxon>Onygenales</taxon>
        <taxon>Onygenaceae</taxon>
        <taxon>Coccidioides</taxon>
    </lineage>
</organism>
<proteinExistence type="inferred from homology"/>
<dbReference type="InterPro" id="IPR004574">
    <property type="entry name" value="Alkb"/>
</dbReference>
<comment type="cofactor">
    <cofactor evidence="9">
        <name>Fe(2+)</name>
        <dbReference type="ChEBI" id="CHEBI:29033"/>
    </cofactor>
    <text evidence="9">Binds 1 Fe(2+) ion per subunit.</text>
</comment>
<keyword evidence="3 9" id="KW-0479">Metal-binding</keyword>
<dbReference type="AlphaFoldDB" id="A0A0J6F8R6"/>
<reference evidence="12" key="2">
    <citation type="journal article" date="2009" name="Genome Res.">
        <title>Comparative genomic analyses of the human fungal pathogens Coccidioides and their relatives.</title>
        <authorList>
            <person name="Sharpton T.J."/>
            <person name="Stajich J.E."/>
            <person name="Rounsley S.D."/>
            <person name="Gardner M.J."/>
            <person name="Wortman J.R."/>
            <person name="Jordar V.S."/>
            <person name="Maiti R."/>
            <person name="Kodira C.D."/>
            <person name="Neafsey D.E."/>
            <person name="Zeng Q."/>
            <person name="Hung C.-Y."/>
            <person name="McMahan C."/>
            <person name="Muszewska A."/>
            <person name="Grynberg M."/>
            <person name="Mandel M.A."/>
            <person name="Kellner E.M."/>
            <person name="Barker B.M."/>
            <person name="Galgiani J.N."/>
            <person name="Orbach M.J."/>
            <person name="Kirkland T.N."/>
            <person name="Cole G.T."/>
            <person name="Henn M.R."/>
            <person name="Birren B.W."/>
            <person name="Taylor J.W."/>
        </authorList>
    </citation>
    <scope>NUCLEOTIDE SEQUENCE [LARGE SCALE GENOMIC DNA]</scope>
    <source>
        <strain evidence="12">RMSCC 3488</strain>
    </source>
</reference>
<feature type="binding site" evidence="9">
    <location>
        <position position="274"/>
    </location>
    <ligand>
        <name>Fe cation</name>
        <dbReference type="ChEBI" id="CHEBI:24875"/>
        <note>catalytic</note>
    </ligand>
</feature>
<dbReference type="InterPro" id="IPR037151">
    <property type="entry name" value="AlkB-like_sf"/>
</dbReference>
<keyword evidence="5" id="KW-0560">Oxidoreductase</keyword>
<evidence type="ECO:0000259" key="10">
    <source>
        <dbReference type="PROSITE" id="PS51471"/>
    </source>
</evidence>
<feature type="binding site" evidence="9">
    <location>
        <position position="326"/>
    </location>
    <ligand>
        <name>Fe cation</name>
        <dbReference type="ChEBI" id="CHEBI:24875"/>
        <note>catalytic</note>
    </ligand>
</feature>
<feature type="binding site" evidence="9">
    <location>
        <position position="272"/>
    </location>
    <ligand>
        <name>Fe cation</name>
        <dbReference type="ChEBI" id="CHEBI:24875"/>
        <note>catalytic</note>
    </ligand>
</feature>
<evidence type="ECO:0000256" key="3">
    <source>
        <dbReference type="ARBA" id="ARBA00022723"/>
    </source>
</evidence>
<evidence type="ECO:0000256" key="2">
    <source>
        <dbReference type="ARBA" id="ARBA00012931"/>
    </source>
</evidence>
<accession>A0A0J6F8R6</accession>
<evidence type="ECO:0000256" key="5">
    <source>
        <dbReference type="ARBA" id="ARBA00023002"/>
    </source>
</evidence>
<dbReference type="Proteomes" id="UP000054567">
    <property type="component" value="Unassembled WGS sequence"/>
</dbReference>
<dbReference type="FunFam" id="2.60.120.590:FF:000014">
    <property type="entry name" value="Oxidoreductase, 2OG-Fe(II) oxygenase family family"/>
    <property type="match status" value="1"/>
</dbReference>
<comment type="catalytic activity">
    <reaction evidence="8">
        <text>an N(6)-methyladenosine in mRNA + 2-oxoglutarate + O2 = an adenosine in mRNA + formaldehyde + succinate + CO2</text>
        <dbReference type="Rhea" id="RHEA:49520"/>
        <dbReference type="Rhea" id="RHEA-COMP:12414"/>
        <dbReference type="Rhea" id="RHEA-COMP:12417"/>
        <dbReference type="ChEBI" id="CHEBI:15379"/>
        <dbReference type="ChEBI" id="CHEBI:16526"/>
        <dbReference type="ChEBI" id="CHEBI:16810"/>
        <dbReference type="ChEBI" id="CHEBI:16842"/>
        <dbReference type="ChEBI" id="CHEBI:30031"/>
        <dbReference type="ChEBI" id="CHEBI:74411"/>
        <dbReference type="ChEBI" id="CHEBI:74449"/>
        <dbReference type="EC" id="1.14.11.53"/>
    </reaction>
    <physiologicalReaction direction="left-to-right" evidence="8">
        <dbReference type="Rhea" id="RHEA:49521"/>
    </physiologicalReaction>
</comment>
<keyword evidence="7" id="KW-0843">Virulence</keyword>
<keyword evidence="4" id="KW-0223">Dioxygenase</keyword>
<dbReference type="Gene3D" id="2.60.120.590">
    <property type="entry name" value="Alpha-ketoglutarate-dependent dioxygenase AlkB-like"/>
    <property type="match status" value="1"/>
</dbReference>